<feature type="transmembrane region" description="Helical" evidence="1">
    <location>
        <begin position="60"/>
        <end position="86"/>
    </location>
</feature>
<dbReference type="RefSeq" id="WP_129611161.1">
    <property type="nucleotide sequence ID" value="NZ_UWOC01000191.1"/>
</dbReference>
<feature type="transmembrane region" description="Helical" evidence="1">
    <location>
        <begin position="93"/>
        <end position="114"/>
    </location>
</feature>
<protein>
    <submittedName>
        <fullName evidence="2">Uncharacterized protein</fullName>
    </submittedName>
</protein>
<reference evidence="3" key="1">
    <citation type="submission" date="2018-10" db="EMBL/GenBank/DDBJ databases">
        <authorList>
            <person name="Peiro R."/>
            <person name="Begona"/>
            <person name="Cbmso G."/>
            <person name="Lopez M."/>
            <person name="Gonzalez S."/>
            <person name="Sacristan E."/>
            <person name="Castillo E."/>
        </authorList>
    </citation>
    <scope>NUCLEOTIDE SEQUENCE [LARGE SCALE GENOMIC DNA]</scope>
</reference>
<feature type="transmembrane region" description="Helical" evidence="1">
    <location>
        <begin position="151"/>
        <end position="169"/>
    </location>
</feature>
<proteinExistence type="predicted"/>
<feature type="transmembrane region" description="Helical" evidence="1">
    <location>
        <begin position="209"/>
        <end position="231"/>
    </location>
</feature>
<feature type="transmembrane region" description="Helical" evidence="1">
    <location>
        <begin position="237"/>
        <end position="257"/>
    </location>
</feature>
<evidence type="ECO:0000313" key="3">
    <source>
        <dbReference type="Proteomes" id="UP000289200"/>
    </source>
</evidence>
<sequence length="267" mass="27084">MPFDIPVLLPLLTKVAVTAAFVVTATATAERAGPLLGAMIATLPVSAGPAYVFLALDHDAAFIAASGLSSLKANAPSGLFGLVFVYLAQSRGVVVSVGTAFLVWAAATVVIQAAPWGAGTTSAVVFAVMIGCAILAAPYGRAPIPLARRRWWDVPVRAMLVATLVGLVVTGSSRLGAGLTGLLSVFPVVLSSMAMILQPRLGGPATAALMAHALVGLIGFAASCLTVHLAVPPLGVWPGLAAALAVSIAFNLVVLLVRRRPAAPARR</sequence>
<dbReference type="OrthoDB" id="7275411at2"/>
<keyword evidence="1" id="KW-0812">Transmembrane</keyword>
<keyword evidence="1" id="KW-1133">Transmembrane helix</keyword>
<dbReference type="EMBL" id="UWOC01000191">
    <property type="protein sequence ID" value="VCU11148.1"/>
    <property type="molecule type" value="Genomic_DNA"/>
</dbReference>
<dbReference type="AlphaFoldDB" id="A0A447D0V2"/>
<evidence type="ECO:0000313" key="2">
    <source>
        <dbReference type="EMBL" id="VCU11148.1"/>
    </source>
</evidence>
<comment type="caution">
    <text evidence="2">The sequence shown here is derived from an EMBL/GenBank/DDBJ whole genome shotgun (WGS) entry which is preliminary data.</text>
</comment>
<feature type="transmembrane region" description="Helical" evidence="1">
    <location>
        <begin position="6"/>
        <end position="28"/>
    </location>
</feature>
<feature type="transmembrane region" description="Helical" evidence="1">
    <location>
        <begin position="175"/>
        <end position="197"/>
    </location>
</feature>
<name>A0A447D0V2_9BRAD</name>
<organism evidence="2 3">
    <name type="scientific">Rhodoplanes serenus</name>
    <dbReference type="NCBI Taxonomy" id="200615"/>
    <lineage>
        <taxon>Bacteria</taxon>
        <taxon>Pseudomonadati</taxon>
        <taxon>Pseudomonadota</taxon>
        <taxon>Alphaproteobacteria</taxon>
        <taxon>Hyphomicrobiales</taxon>
        <taxon>Nitrobacteraceae</taxon>
        <taxon>Rhodoplanes</taxon>
    </lineage>
</organism>
<accession>A0A447D0V2</accession>
<keyword evidence="3" id="KW-1185">Reference proteome</keyword>
<keyword evidence="1" id="KW-0472">Membrane</keyword>
<dbReference type="Proteomes" id="UP000289200">
    <property type="component" value="Unassembled WGS sequence"/>
</dbReference>
<gene>
    <name evidence="2" type="ORF">RHODGE_RHODGE_04354</name>
</gene>
<evidence type="ECO:0000256" key="1">
    <source>
        <dbReference type="SAM" id="Phobius"/>
    </source>
</evidence>
<feature type="transmembrane region" description="Helical" evidence="1">
    <location>
        <begin position="120"/>
        <end position="139"/>
    </location>
</feature>
<feature type="transmembrane region" description="Helical" evidence="1">
    <location>
        <begin position="35"/>
        <end position="54"/>
    </location>
</feature>